<organism evidence="2 3">
    <name type="scientific">Mycena albidolilacea</name>
    <dbReference type="NCBI Taxonomy" id="1033008"/>
    <lineage>
        <taxon>Eukaryota</taxon>
        <taxon>Fungi</taxon>
        <taxon>Dikarya</taxon>
        <taxon>Basidiomycota</taxon>
        <taxon>Agaricomycotina</taxon>
        <taxon>Agaricomycetes</taxon>
        <taxon>Agaricomycetidae</taxon>
        <taxon>Agaricales</taxon>
        <taxon>Marasmiineae</taxon>
        <taxon>Mycenaceae</taxon>
        <taxon>Mycena</taxon>
    </lineage>
</organism>
<dbReference type="EMBL" id="JARIHO010000109">
    <property type="protein sequence ID" value="KAJ7302964.1"/>
    <property type="molecule type" value="Genomic_DNA"/>
</dbReference>
<feature type="non-terminal residue" evidence="2">
    <location>
        <position position="143"/>
    </location>
</feature>
<keyword evidence="3" id="KW-1185">Reference proteome</keyword>
<gene>
    <name evidence="2" type="ORF">DFH08DRAFT_794099</name>
</gene>
<proteinExistence type="predicted"/>
<comment type="caution">
    <text evidence="2">The sequence shown here is derived from an EMBL/GenBank/DDBJ whole genome shotgun (WGS) entry which is preliminary data.</text>
</comment>
<protein>
    <recommendedName>
        <fullName evidence="4">F-box domain-containing protein</fullName>
    </recommendedName>
</protein>
<evidence type="ECO:0000313" key="2">
    <source>
        <dbReference type="EMBL" id="KAJ7302964.1"/>
    </source>
</evidence>
<evidence type="ECO:0008006" key="4">
    <source>
        <dbReference type="Google" id="ProtNLM"/>
    </source>
</evidence>
<dbReference type="Proteomes" id="UP001218218">
    <property type="component" value="Unassembled WGS sequence"/>
</dbReference>
<evidence type="ECO:0000256" key="1">
    <source>
        <dbReference type="SAM" id="Coils"/>
    </source>
</evidence>
<accession>A0AAD6Z0W1</accession>
<evidence type="ECO:0000313" key="3">
    <source>
        <dbReference type="Proteomes" id="UP001218218"/>
    </source>
</evidence>
<dbReference type="AlphaFoldDB" id="A0AAD6Z0W1"/>
<feature type="coiled-coil region" evidence="1">
    <location>
        <begin position="35"/>
        <end position="69"/>
    </location>
</feature>
<reference evidence="2" key="1">
    <citation type="submission" date="2023-03" db="EMBL/GenBank/DDBJ databases">
        <title>Massive genome expansion in bonnet fungi (Mycena s.s.) driven by repeated elements and novel gene families across ecological guilds.</title>
        <authorList>
            <consortium name="Lawrence Berkeley National Laboratory"/>
            <person name="Harder C.B."/>
            <person name="Miyauchi S."/>
            <person name="Viragh M."/>
            <person name="Kuo A."/>
            <person name="Thoen E."/>
            <person name="Andreopoulos B."/>
            <person name="Lu D."/>
            <person name="Skrede I."/>
            <person name="Drula E."/>
            <person name="Henrissat B."/>
            <person name="Morin E."/>
            <person name="Kohler A."/>
            <person name="Barry K."/>
            <person name="LaButti K."/>
            <person name="Morin E."/>
            <person name="Salamov A."/>
            <person name="Lipzen A."/>
            <person name="Mereny Z."/>
            <person name="Hegedus B."/>
            <person name="Baldrian P."/>
            <person name="Stursova M."/>
            <person name="Weitz H."/>
            <person name="Taylor A."/>
            <person name="Grigoriev I.V."/>
            <person name="Nagy L.G."/>
            <person name="Martin F."/>
            <person name="Kauserud H."/>
        </authorList>
    </citation>
    <scope>NUCLEOTIDE SEQUENCE</scope>
    <source>
        <strain evidence="2">CBHHK002</strain>
    </source>
</reference>
<name>A0AAD6Z0W1_9AGAR</name>
<sequence>MCPRPLGRATTRHYALLDTNEPLDDPELALIHSVISDADARLACLDDEISTLEEKLQQLEEEHASLSHHRTRKKAILSPLSRMPSEVLGEIFMLTLPSVMADLGPKDYLVGSPWVLPHISSRWRATSLSTPSLWSRIALNYSQ</sequence>
<keyword evidence="1" id="KW-0175">Coiled coil</keyword>